<dbReference type="Proteomes" id="UP000282211">
    <property type="component" value="Unassembled WGS sequence"/>
</dbReference>
<dbReference type="SUPFAM" id="SSF69572">
    <property type="entry name" value="Activating enzymes of the ubiquitin-like proteins"/>
    <property type="match status" value="1"/>
</dbReference>
<dbReference type="GO" id="GO:0005524">
    <property type="term" value="F:ATP binding"/>
    <property type="evidence" value="ECO:0007669"/>
    <property type="project" value="UniProtKB-KW"/>
</dbReference>
<dbReference type="FunFam" id="3.40.50.720:FF:000033">
    <property type="entry name" value="Adenylyltransferase and sulfurtransferase MOCS3"/>
    <property type="match status" value="1"/>
</dbReference>
<dbReference type="GO" id="GO:0004792">
    <property type="term" value="F:thiosulfate-cyanide sulfurtransferase activity"/>
    <property type="evidence" value="ECO:0007669"/>
    <property type="project" value="TreeGrafter"/>
</dbReference>
<evidence type="ECO:0000256" key="3">
    <source>
        <dbReference type="ARBA" id="ARBA00022741"/>
    </source>
</evidence>
<evidence type="ECO:0000256" key="11">
    <source>
        <dbReference type="ARBA" id="ARBA00075328"/>
    </source>
</evidence>
<proteinExistence type="inferred from homology"/>
<dbReference type="EMBL" id="RBII01000002">
    <property type="protein sequence ID" value="RKQ69041.1"/>
    <property type="molecule type" value="Genomic_DNA"/>
</dbReference>
<evidence type="ECO:0000313" key="14">
    <source>
        <dbReference type="EMBL" id="RKQ69041.1"/>
    </source>
</evidence>
<evidence type="ECO:0000313" key="15">
    <source>
        <dbReference type="Proteomes" id="UP000282211"/>
    </source>
</evidence>
<evidence type="ECO:0000256" key="8">
    <source>
        <dbReference type="ARBA" id="ARBA00066884"/>
    </source>
</evidence>
<dbReference type="GO" id="GO:0008146">
    <property type="term" value="F:sulfotransferase activity"/>
    <property type="evidence" value="ECO:0007669"/>
    <property type="project" value="TreeGrafter"/>
</dbReference>
<dbReference type="InterPro" id="IPR000594">
    <property type="entry name" value="ThiF_NAD_FAD-bd"/>
</dbReference>
<dbReference type="NCBIfam" id="NF004281">
    <property type="entry name" value="PRK05690.1"/>
    <property type="match status" value="1"/>
</dbReference>
<accession>A0A420WDF6</accession>
<name>A0A420WDF6_9PROT</name>
<keyword evidence="4" id="KW-0067">ATP-binding</keyword>
<sequence length="247" mass="26106">MRPEQIERYARHLVLKEIGGPGQAALLEAKVAIVGAGGLGGPAGLYLAAAGIGHITLIDDDVVEPSNLQRQIQFVHMDRGMAKATVMADTLIELNPDVKPVAKQVRLTRENANTLLSGHDIVLDGVDSFETRYAVNEACLELGIPLISGALGRFNGQVGLFPSNRTGPCYQCFVPNEPPDAETCSQIGVMGALAGIIGSMMAMETVKHVTGAGKSLAGRLWIYDGLNAESRTIKLNKDPACLACGES</sequence>
<comment type="function">
    <text evidence="6">Catalyzes the adenylation by ATP of the carboxyl group of the C-terminal glycine of sulfur carrier protein MoaD.</text>
</comment>
<protein>
    <recommendedName>
        <fullName evidence="9">Molybdopterin-synthase adenylyltransferase</fullName>
        <ecNumber evidence="8">2.7.7.80</ecNumber>
    </recommendedName>
    <alternativeName>
        <fullName evidence="12">MoaD protein adenylase</fullName>
    </alternativeName>
    <alternativeName>
        <fullName evidence="10">Molybdopterin-converting factor subunit 1 adenylase</fullName>
    </alternativeName>
    <alternativeName>
        <fullName evidence="11">Sulfur carrier protein MoaD adenylyltransferase</fullName>
    </alternativeName>
</protein>
<evidence type="ECO:0000256" key="12">
    <source>
        <dbReference type="ARBA" id="ARBA00078531"/>
    </source>
</evidence>
<keyword evidence="2 14" id="KW-0808">Transferase</keyword>
<feature type="domain" description="THIF-type NAD/FAD binding fold" evidence="13">
    <location>
        <begin position="9"/>
        <end position="242"/>
    </location>
</feature>
<reference evidence="14 15" key="1">
    <citation type="submission" date="2018-10" db="EMBL/GenBank/DDBJ databases">
        <title>Genomic Encyclopedia of Type Strains, Phase IV (KMG-IV): sequencing the most valuable type-strain genomes for metagenomic binning, comparative biology and taxonomic classification.</title>
        <authorList>
            <person name="Goeker M."/>
        </authorList>
    </citation>
    <scope>NUCLEOTIDE SEQUENCE [LARGE SCALE GENOMIC DNA]</scope>
    <source>
        <strain evidence="14 15">DSM 22008</strain>
    </source>
</reference>
<evidence type="ECO:0000256" key="2">
    <source>
        <dbReference type="ARBA" id="ARBA00022679"/>
    </source>
</evidence>
<comment type="subunit">
    <text evidence="7">Homodimer. Forms a stable heterotetrameric complex of 2 MoeB and 2 MoaD during adenylation of MoaD.</text>
</comment>
<dbReference type="FunCoup" id="A0A420WDF6">
    <property type="interactions" value="532"/>
</dbReference>
<dbReference type="InterPro" id="IPR035985">
    <property type="entry name" value="Ubiquitin-activating_enz"/>
</dbReference>
<dbReference type="OrthoDB" id="9804286at2"/>
<dbReference type="Gene3D" id="3.40.50.720">
    <property type="entry name" value="NAD(P)-binding Rossmann-like Domain"/>
    <property type="match status" value="1"/>
</dbReference>
<evidence type="ECO:0000256" key="5">
    <source>
        <dbReference type="ARBA" id="ARBA00052218"/>
    </source>
</evidence>
<dbReference type="CDD" id="cd00757">
    <property type="entry name" value="ThiF_MoeB_HesA_family"/>
    <property type="match status" value="1"/>
</dbReference>
<evidence type="ECO:0000256" key="9">
    <source>
        <dbReference type="ARBA" id="ARBA00073635"/>
    </source>
</evidence>
<evidence type="ECO:0000256" key="4">
    <source>
        <dbReference type="ARBA" id="ARBA00022840"/>
    </source>
</evidence>
<evidence type="ECO:0000256" key="7">
    <source>
        <dbReference type="ARBA" id="ARBA00063809"/>
    </source>
</evidence>
<comment type="caution">
    <text evidence="14">The sequence shown here is derived from an EMBL/GenBank/DDBJ whole genome shotgun (WGS) entry which is preliminary data.</text>
</comment>
<dbReference type="RefSeq" id="WP_121101044.1">
    <property type="nucleotide sequence ID" value="NZ_RBII01000002.1"/>
</dbReference>
<dbReference type="PANTHER" id="PTHR10953">
    <property type="entry name" value="UBIQUITIN-ACTIVATING ENZYME E1"/>
    <property type="match status" value="1"/>
</dbReference>
<dbReference type="AlphaFoldDB" id="A0A420WDF6"/>
<dbReference type="InParanoid" id="A0A420WDF6"/>
<dbReference type="EC" id="2.7.7.80" evidence="8"/>
<dbReference type="PANTHER" id="PTHR10953:SF102">
    <property type="entry name" value="ADENYLYLTRANSFERASE AND SULFURTRANSFERASE MOCS3"/>
    <property type="match status" value="1"/>
</dbReference>
<organism evidence="14 15">
    <name type="scientific">Litorimonas taeanensis</name>
    <dbReference type="NCBI Taxonomy" id="568099"/>
    <lineage>
        <taxon>Bacteria</taxon>
        <taxon>Pseudomonadati</taxon>
        <taxon>Pseudomonadota</taxon>
        <taxon>Alphaproteobacteria</taxon>
        <taxon>Maricaulales</taxon>
        <taxon>Robiginitomaculaceae</taxon>
    </lineage>
</organism>
<keyword evidence="14" id="KW-0548">Nucleotidyltransferase</keyword>
<comment type="similarity">
    <text evidence="1">Belongs to the HesA/MoeB/ThiF family.</text>
</comment>
<dbReference type="GO" id="GO:0061605">
    <property type="term" value="F:molybdopterin-synthase adenylyltransferase activity"/>
    <property type="evidence" value="ECO:0007669"/>
    <property type="project" value="UniProtKB-EC"/>
</dbReference>
<dbReference type="GO" id="GO:0005829">
    <property type="term" value="C:cytosol"/>
    <property type="evidence" value="ECO:0007669"/>
    <property type="project" value="TreeGrafter"/>
</dbReference>
<dbReference type="GO" id="GO:0008641">
    <property type="term" value="F:ubiquitin-like modifier activating enzyme activity"/>
    <property type="evidence" value="ECO:0007669"/>
    <property type="project" value="InterPro"/>
</dbReference>
<evidence type="ECO:0000256" key="10">
    <source>
        <dbReference type="ARBA" id="ARBA00075110"/>
    </source>
</evidence>
<comment type="catalytic activity">
    <reaction evidence="5">
        <text>[molybdopterin-synthase sulfur-carrier protein]-C-terminal Gly-Gly + ATP + H(+) = [molybdopterin-synthase sulfur-carrier protein]-C-terminal Gly-Gly-AMP + diphosphate</text>
        <dbReference type="Rhea" id="RHEA:43616"/>
        <dbReference type="Rhea" id="RHEA-COMP:12159"/>
        <dbReference type="Rhea" id="RHEA-COMP:12202"/>
        <dbReference type="ChEBI" id="CHEBI:15378"/>
        <dbReference type="ChEBI" id="CHEBI:30616"/>
        <dbReference type="ChEBI" id="CHEBI:33019"/>
        <dbReference type="ChEBI" id="CHEBI:90618"/>
        <dbReference type="ChEBI" id="CHEBI:90778"/>
        <dbReference type="EC" id="2.7.7.80"/>
    </reaction>
</comment>
<dbReference type="Pfam" id="PF00899">
    <property type="entry name" value="ThiF"/>
    <property type="match status" value="1"/>
</dbReference>
<evidence type="ECO:0000256" key="6">
    <source>
        <dbReference type="ARBA" id="ARBA00055169"/>
    </source>
</evidence>
<evidence type="ECO:0000259" key="13">
    <source>
        <dbReference type="Pfam" id="PF00899"/>
    </source>
</evidence>
<gene>
    <name evidence="14" type="ORF">DES40_1821</name>
</gene>
<keyword evidence="3" id="KW-0547">Nucleotide-binding</keyword>
<evidence type="ECO:0000256" key="1">
    <source>
        <dbReference type="ARBA" id="ARBA00009919"/>
    </source>
</evidence>
<keyword evidence="15" id="KW-1185">Reference proteome</keyword>
<dbReference type="InterPro" id="IPR045886">
    <property type="entry name" value="ThiF/MoeB/HesA"/>
</dbReference>